<dbReference type="EMBL" id="WWVX01000011">
    <property type="protein sequence ID" value="MZL70821.1"/>
    <property type="molecule type" value="Genomic_DNA"/>
</dbReference>
<reference evidence="2 5" key="3">
    <citation type="journal article" date="2019" name="Nat. Med.">
        <title>A library of human gut bacterial isolates paired with longitudinal multiomics data enables mechanistic microbiome research.</title>
        <authorList>
            <person name="Poyet M."/>
            <person name="Groussin M."/>
            <person name="Gibbons S.M."/>
            <person name="Avila-Pacheco J."/>
            <person name="Jiang X."/>
            <person name="Kearney S.M."/>
            <person name="Perrotta A.R."/>
            <person name="Berdy B."/>
            <person name="Zhao S."/>
            <person name="Lieberman T.D."/>
            <person name="Swanson P.K."/>
            <person name="Smith M."/>
            <person name="Roesemann S."/>
            <person name="Alexander J.E."/>
            <person name="Rich S.A."/>
            <person name="Livny J."/>
            <person name="Vlamakis H."/>
            <person name="Clish C."/>
            <person name="Bullock K."/>
            <person name="Deik A."/>
            <person name="Scott J."/>
            <person name="Pierce K.A."/>
            <person name="Xavier R.J."/>
            <person name="Alm E.J."/>
        </authorList>
    </citation>
    <scope>NUCLEOTIDE SEQUENCE [LARGE SCALE GENOMIC DNA]</scope>
    <source>
        <strain evidence="2 5">BIOML-A2</strain>
    </source>
</reference>
<evidence type="ECO:0000259" key="1">
    <source>
        <dbReference type="Pfam" id="PF01471"/>
    </source>
</evidence>
<sequence length="174" mass="18770">MSSCVCKPYPGYVIGMGSSGSVVSNIQYYLNAIKTSLPTIPAVTVDGVFGSATERSVAAFQRAVGLAADGKVGAATWFAFCRKLCVESVHPVAKPWPGSVYRQGSSGSPVRDIQLYLSNIAEKFPNVQREQVDGVFGTTTDYSVRIFQQEFGLNVDGAVGRDTWNKLVEIYNTL</sequence>
<evidence type="ECO:0000313" key="5">
    <source>
        <dbReference type="Proteomes" id="UP000474718"/>
    </source>
</evidence>
<dbReference type="RefSeq" id="WP_052537685.1">
    <property type="nucleotide sequence ID" value="NZ_FQVY01000007.1"/>
</dbReference>
<name>A0AAQ1MG41_9FIRM</name>
<evidence type="ECO:0000313" key="4">
    <source>
        <dbReference type="Proteomes" id="UP000184089"/>
    </source>
</evidence>
<comment type="caution">
    <text evidence="3">The sequence shown here is derived from an EMBL/GenBank/DDBJ whole genome shotgun (WGS) entry which is preliminary data.</text>
</comment>
<proteinExistence type="predicted"/>
<accession>A0AAQ1MG41</accession>
<keyword evidence="3" id="KW-0378">Hydrolase</keyword>
<dbReference type="SUPFAM" id="SSF47090">
    <property type="entry name" value="PGBD-like"/>
    <property type="match status" value="2"/>
</dbReference>
<gene>
    <name evidence="2" type="ORF">GT747_13790</name>
    <name evidence="3" type="ORF">SAMN05444424_2924</name>
</gene>
<keyword evidence="5" id="KW-1185">Reference proteome</keyword>
<dbReference type="EMBL" id="FQVY01000007">
    <property type="protein sequence ID" value="SHG65981.1"/>
    <property type="molecule type" value="Genomic_DNA"/>
</dbReference>
<reference evidence="3" key="1">
    <citation type="submission" date="2016-11" db="EMBL/GenBank/DDBJ databases">
        <authorList>
            <person name="Varghese N."/>
            <person name="Submissions S."/>
        </authorList>
    </citation>
    <scope>NUCLEOTIDE SEQUENCE</scope>
    <source>
        <strain evidence="3">DSM 4029</strain>
    </source>
</reference>
<dbReference type="Proteomes" id="UP000184089">
    <property type="component" value="Unassembled WGS sequence"/>
</dbReference>
<feature type="domain" description="Peptidoglycan binding-like" evidence="1">
    <location>
        <begin position="20"/>
        <end position="77"/>
    </location>
</feature>
<dbReference type="GO" id="GO:0016787">
    <property type="term" value="F:hydrolase activity"/>
    <property type="evidence" value="ECO:0007669"/>
    <property type="project" value="UniProtKB-KW"/>
</dbReference>
<dbReference type="InterPro" id="IPR036366">
    <property type="entry name" value="PGBDSf"/>
</dbReference>
<evidence type="ECO:0000313" key="3">
    <source>
        <dbReference type="EMBL" id="SHG65981.1"/>
    </source>
</evidence>
<organism evidence="3 4">
    <name type="scientific">Bittarella massiliensis</name>
    <name type="common">ex Durand et al. 2017</name>
    <dbReference type="NCBI Taxonomy" id="1720313"/>
    <lineage>
        <taxon>Bacteria</taxon>
        <taxon>Bacillati</taxon>
        <taxon>Bacillota</taxon>
        <taxon>Clostridia</taxon>
        <taxon>Eubacteriales</taxon>
        <taxon>Oscillospiraceae</taxon>
        <taxon>Bittarella (ex Durand et al. 2017)</taxon>
    </lineage>
</organism>
<dbReference type="InterPro" id="IPR036365">
    <property type="entry name" value="PGBD-like_sf"/>
</dbReference>
<dbReference type="AlphaFoldDB" id="A0AAQ1MG41"/>
<dbReference type="Proteomes" id="UP000474718">
    <property type="component" value="Unassembled WGS sequence"/>
</dbReference>
<evidence type="ECO:0000313" key="2">
    <source>
        <dbReference type="EMBL" id="MZL70821.1"/>
    </source>
</evidence>
<feature type="domain" description="Peptidoglycan binding-like" evidence="1">
    <location>
        <begin position="106"/>
        <end position="167"/>
    </location>
</feature>
<dbReference type="Gene3D" id="1.10.101.10">
    <property type="entry name" value="PGBD-like superfamily/PGBD"/>
    <property type="match status" value="2"/>
</dbReference>
<dbReference type="Pfam" id="PF01471">
    <property type="entry name" value="PG_binding_1"/>
    <property type="match status" value="2"/>
</dbReference>
<protein>
    <submittedName>
        <fullName evidence="3">Peptidoglycan-binding (PGRP) domain of peptidoglycan hydrolases-containing protein</fullName>
    </submittedName>
</protein>
<reference evidence="4" key="2">
    <citation type="submission" date="2016-11" db="EMBL/GenBank/DDBJ databases">
        <authorList>
            <person name="Jaros S."/>
            <person name="Januszkiewicz K."/>
            <person name="Wedrychowicz H."/>
        </authorList>
    </citation>
    <scope>NUCLEOTIDE SEQUENCE [LARGE SCALE GENOMIC DNA]</scope>
    <source>
        <strain evidence="4">DSM 4029</strain>
    </source>
</reference>
<dbReference type="InterPro" id="IPR002477">
    <property type="entry name" value="Peptidoglycan-bd-like"/>
</dbReference>